<dbReference type="Proteomes" id="UP000324222">
    <property type="component" value="Unassembled WGS sequence"/>
</dbReference>
<reference evidence="2 3" key="1">
    <citation type="submission" date="2019-05" db="EMBL/GenBank/DDBJ databases">
        <title>Another draft genome of Portunus trituberculatus and its Hox gene families provides insights of decapod evolution.</title>
        <authorList>
            <person name="Jeong J.-H."/>
            <person name="Song I."/>
            <person name="Kim S."/>
            <person name="Choi T."/>
            <person name="Kim D."/>
            <person name="Ryu S."/>
            <person name="Kim W."/>
        </authorList>
    </citation>
    <scope>NUCLEOTIDE SEQUENCE [LARGE SCALE GENOMIC DNA]</scope>
    <source>
        <tissue evidence="2">Muscle</tissue>
    </source>
</reference>
<evidence type="ECO:0000313" key="3">
    <source>
        <dbReference type="Proteomes" id="UP000324222"/>
    </source>
</evidence>
<name>A0A5B7CNN9_PORTR</name>
<dbReference type="AlphaFoldDB" id="A0A5B7CNN9"/>
<comment type="caution">
    <text evidence="2">The sequence shown here is derived from an EMBL/GenBank/DDBJ whole genome shotgun (WGS) entry which is preliminary data.</text>
</comment>
<proteinExistence type="predicted"/>
<keyword evidence="3" id="KW-1185">Reference proteome</keyword>
<evidence type="ECO:0000256" key="1">
    <source>
        <dbReference type="SAM" id="MobiDB-lite"/>
    </source>
</evidence>
<organism evidence="2 3">
    <name type="scientific">Portunus trituberculatus</name>
    <name type="common">Swimming crab</name>
    <name type="synonym">Neptunus trituberculatus</name>
    <dbReference type="NCBI Taxonomy" id="210409"/>
    <lineage>
        <taxon>Eukaryota</taxon>
        <taxon>Metazoa</taxon>
        <taxon>Ecdysozoa</taxon>
        <taxon>Arthropoda</taxon>
        <taxon>Crustacea</taxon>
        <taxon>Multicrustacea</taxon>
        <taxon>Malacostraca</taxon>
        <taxon>Eumalacostraca</taxon>
        <taxon>Eucarida</taxon>
        <taxon>Decapoda</taxon>
        <taxon>Pleocyemata</taxon>
        <taxon>Brachyura</taxon>
        <taxon>Eubrachyura</taxon>
        <taxon>Portunoidea</taxon>
        <taxon>Portunidae</taxon>
        <taxon>Portuninae</taxon>
        <taxon>Portunus</taxon>
    </lineage>
</organism>
<evidence type="ECO:0000313" key="2">
    <source>
        <dbReference type="EMBL" id="MPC11049.1"/>
    </source>
</evidence>
<feature type="compositionally biased region" description="Polar residues" evidence="1">
    <location>
        <begin position="58"/>
        <end position="69"/>
    </location>
</feature>
<gene>
    <name evidence="2" type="ORF">E2C01_003702</name>
</gene>
<protein>
    <submittedName>
        <fullName evidence="2">Uncharacterized protein</fullName>
    </submittedName>
</protein>
<sequence length="78" mass="8345">MNATHHSALGIKVCDGIMQRQSASDSQYHILGLIVNGNKEGNLRSSTNAAAKSDATRSRSSNSEANTSVPDMWNIIKS</sequence>
<accession>A0A5B7CNN9</accession>
<feature type="region of interest" description="Disordered" evidence="1">
    <location>
        <begin position="39"/>
        <end position="78"/>
    </location>
</feature>
<dbReference type="EMBL" id="VSRR010000142">
    <property type="protein sequence ID" value="MPC11049.1"/>
    <property type="molecule type" value="Genomic_DNA"/>
</dbReference>